<evidence type="ECO:0000256" key="1">
    <source>
        <dbReference type="SAM" id="SignalP"/>
    </source>
</evidence>
<evidence type="ECO:0000313" key="4">
    <source>
        <dbReference type="Proteomes" id="UP000616201"/>
    </source>
</evidence>
<sequence>MKKLFNIVICSLAFVLLYSCKTDNMNYSDAEVTAVTALYSPTENAAVKLVSASSASLFFEWEPAKTQDSGAALYELVFDKVGGDFSKPIYKITSNNNGYLSNATITHKTLNTIATISGVNPGESGDVIWTVVASRGLNQVVSKEVRKLNITSLEGFAEVPNELYITGEGSETGTDQAASLPFKQTSPGEFEIYTKLEAGKDYSFIDRKSGTPRFFYTDDQVKLKEGTEENGIRVTKTGVYKINLDFNVATISSSEITKVGLWFSPENKVLFDLPYAGKGVFKGTGVVTFRQESWGRDQRYKFQFEKIENNVTSVGQFGTKVASDNPPNASSDPSYYYIKVLANVTQWDDKWKFIDAVDRKSTTISIILQGDKEYTHTVQVN</sequence>
<dbReference type="EMBL" id="PRDK01000005">
    <property type="protein sequence ID" value="MBE8713772.1"/>
    <property type="molecule type" value="Genomic_DNA"/>
</dbReference>
<comment type="caution">
    <text evidence="3">The sequence shown here is derived from an EMBL/GenBank/DDBJ whole genome shotgun (WGS) entry which is preliminary data.</text>
</comment>
<dbReference type="PROSITE" id="PS51257">
    <property type="entry name" value="PROKAR_LIPOPROTEIN"/>
    <property type="match status" value="1"/>
</dbReference>
<evidence type="ECO:0000259" key="2">
    <source>
        <dbReference type="Pfam" id="PF14292"/>
    </source>
</evidence>
<accession>A0A928YQP2</accession>
<name>A0A928YQP2_9SPHI</name>
<gene>
    <name evidence="3" type="ORF">C4F49_08770</name>
</gene>
<dbReference type="RefSeq" id="WP_196933927.1">
    <property type="nucleotide sequence ID" value="NZ_MU158697.1"/>
</dbReference>
<dbReference type="Pfam" id="PF14292">
    <property type="entry name" value="SusE"/>
    <property type="match status" value="1"/>
</dbReference>
<protein>
    <recommendedName>
        <fullName evidence="2">SusE outer membrane protein domain-containing protein</fullName>
    </recommendedName>
</protein>
<evidence type="ECO:0000313" key="3">
    <source>
        <dbReference type="EMBL" id="MBE8713772.1"/>
    </source>
</evidence>
<proteinExistence type="predicted"/>
<organism evidence="3 4">
    <name type="scientific">Sphingobacterium hungaricum</name>
    <dbReference type="NCBI Taxonomy" id="2082723"/>
    <lineage>
        <taxon>Bacteria</taxon>
        <taxon>Pseudomonadati</taxon>
        <taxon>Bacteroidota</taxon>
        <taxon>Sphingobacteriia</taxon>
        <taxon>Sphingobacteriales</taxon>
        <taxon>Sphingobacteriaceae</taxon>
        <taxon>Sphingobacterium</taxon>
    </lineage>
</organism>
<feature type="chain" id="PRO_5037296032" description="SusE outer membrane protein domain-containing protein" evidence="1">
    <location>
        <begin position="22"/>
        <end position="381"/>
    </location>
</feature>
<keyword evidence="1" id="KW-0732">Signal</keyword>
<feature type="signal peptide" evidence="1">
    <location>
        <begin position="1"/>
        <end position="21"/>
    </location>
</feature>
<dbReference type="Proteomes" id="UP000616201">
    <property type="component" value="Unassembled WGS sequence"/>
</dbReference>
<dbReference type="InterPro" id="IPR025970">
    <property type="entry name" value="SusE"/>
</dbReference>
<dbReference type="Gene3D" id="2.60.40.3620">
    <property type="match status" value="1"/>
</dbReference>
<dbReference type="AlphaFoldDB" id="A0A928YQP2"/>
<keyword evidence="4" id="KW-1185">Reference proteome</keyword>
<reference evidence="3" key="1">
    <citation type="submission" date="2018-02" db="EMBL/GenBank/DDBJ databases">
        <authorList>
            <person name="Vasarhelyi B.M."/>
            <person name="Deshmukh S."/>
            <person name="Balint B."/>
            <person name="Kukolya J."/>
        </authorList>
    </citation>
    <scope>NUCLEOTIDE SEQUENCE</scope>
    <source>
        <strain evidence="3">KB22</strain>
    </source>
</reference>
<feature type="domain" description="SusE outer membrane protein" evidence="2">
    <location>
        <begin position="23"/>
        <end position="131"/>
    </location>
</feature>